<dbReference type="EMBL" id="JAEIJD010000012">
    <property type="protein sequence ID" value="MBI6630728.1"/>
    <property type="molecule type" value="Genomic_DNA"/>
</dbReference>
<accession>A0A934HUY8</accession>
<dbReference type="Pfam" id="PF12532">
    <property type="entry name" value="DUF3732"/>
    <property type="match status" value="1"/>
</dbReference>
<dbReference type="InterPro" id="IPR022205">
    <property type="entry name" value="DUF3732"/>
</dbReference>
<dbReference type="Gene3D" id="3.40.50.300">
    <property type="entry name" value="P-loop containing nucleotide triphosphate hydrolases"/>
    <property type="match status" value="1"/>
</dbReference>
<evidence type="ECO:0000313" key="2">
    <source>
        <dbReference type="EMBL" id="MBI6630728.1"/>
    </source>
</evidence>
<evidence type="ECO:0000256" key="1">
    <source>
        <dbReference type="SAM" id="Coils"/>
    </source>
</evidence>
<keyword evidence="1" id="KW-0175">Coiled coil</keyword>
<dbReference type="Proteomes" id="UP000613255">
    <property type="component" value="Unassembled WGS sequence"/>
</dbReference>
<keyword evidence="3" id="KW-1185">Reference proteome</keyword>
<sequence>MSFTIKSLVLYSHDGDQRVVPFRAHGLNIITGKSKTGKSAIIDIVDYCLGRGSFNIAEGFIRKRVAWFGLHLTKDGDEVFVARDNPGPGATTGSKVFIQRGVTDEYPSADNIAKNITAGSLKTFITQYAAISENEHRPESGTRDPLHANISHALFLCFQKQGTIASQDQLFHRMNEDFLPQSMKDTLPYFLGAVGESHFQLLAEFDILRKRLRLLEATEAKRLQTIELSRGRVLRIINDGKRVGLIPSDYQAVDDTVFDYLKRIEGAQVEGHDIIPDFGETIEMLSGEQRTLQRRLSELNQDLRAAKAFLSDQTEFSKEANEQQARLQSIGLYKKDDGDKSVCPICDSKLATPVPAVSELKTSLERVQSQLAAVYKESPHLQAHIVEIEQQIVAATESLKTVQAELRNAMSEDQNARASQNQLIARARFLGKLSDFVEITGPHEGTGDLDEELAEVRKLVAAVQARLNAEETSSRLETILNLIGRKMTDYSTKLDLEHSGSSLRLDLKKLTVVADTEGGPIPLQRMGSGENWVGYHVLALLGIHWWLRKKHRPVPGFLILDQPTQAYYPPDVVEGDLERIGRDSDRRAVQSLFQLMSEACGEIAPDFQLIVLDHAHLRNDWFEDAIVEEWRGENALVPRNWRAL</sequence>
<dbReference type="SUPFAM" id="SSF52540">
    <property type="entry name" value="P-loop containing nucleoside triphosphate hydrolases"/>
    <property type="match status" value="1"/>
</dbReference>
<dbReference type="RefSeq" id="WP_198686748.1">
    <property type="nucleotide sequence ID" value="NZ_JAEIJD010000012.1"/>
</dbReference>
<evidence type="ECO:0000313" key="3">
    <source>
        <dbReference type="Proteomes" id="UP000613255"/>
    </source>
</evidence>
<comment type="caution">
    <text evidence="2">The sequence shown here is derived from an EMBL/GenBank/DDBJ whole genome shotgun (WGS) entry which is preliminary data.</text>
</comment>
<protein>
    <submittedName>
        <fullName evidence="2">DUF3732 domain-containing protein</fullName>
    </submittedName>
</protein>
<reference evidence="2" key="1">
    <citation type="submission" date="2020-12" db="EMBL/GenBank/DDBJ databases">
        <title>Pontibaca salina gen. nov., sp. nov., isolated from marine sediment.</title>
        <authorList>
            <person name="Bo J."/>
            <person name="Wang S."/>
            <person name="Song X."/>
            <person name="Du Z."/>
        </authorList>
    </citation>
    <scope>NUCLEOTIDE SEQUENCE</scope>
    <source>
        <strain evidence="2">S1109L</strain>
    </source>
</reference>
<dbReference type="AlphaFoldDB" id="A0A934HUY8"/>
<proteinExistence type="predicted"/>
<dbReference type="InterPro" id="IPR027417">
    <property type="entry name" value="P-loop_NTPase"/>
</dbReference>
<organism evidence="2 3">
    <name type="scientific">Pontibaca salina</name>
    <dbReference type="NCBI Taxonomy" id="2795731"/>
    <lineage>
        <taxon>Bacteria</taxon>
        <taxon>Pseudomonadati</taxon>
        <taxon>Pseudomonadota</taxon>
        <taxon>Alphaproteobacteria</taxon>
        <taxon>Rhodobacterales</taxon>
        <taxon>Roseobacteraceae</taxon>
        <taxon>Pontibaca</taxon>
    </lineage>
</organism>
<name>A0A934HUY8_9RHOB</name>
<gene>
    <name evidence="2" type="ORF">JAO82_12645</name>
</gene>
<feature type="coiled-coil region" evidence="1">
    <location>
        <begin position="357"/>
        <end position="412"/>
    </location>
</feature>